<name>A0A972FT42_9FLAO</name>
<dbReference type="InterPro" id="IPR050266">
    <property type="entry name" value="AB_hydrolase_sf"/>
</dbReference>
<dbReference type="EMBL" id="JAAMPU010000107">
    <property type="protein sequence ID" value="NMH28879.1"/>
    <property type="molecule type" value="Genomic_DNA"/>
</dbReference>
<reference evidence="2" key="1">
    <citation type="submission" date="2020-02" db="EMBL/GenBank/DDBJ databases">
        <title>Flavobacterium sp. genome.</title>
        <authorList>
            <person name="Jung H.S."/>
            <person name="Baek J.H."/>
            <person name="Jeon C.O."/>
        </authorList>
    </citation>
    <scope>NUCLEOTIDE SEQUENCE</scope>
    <source>
        <strain evidence="2">SE-s28</strain>
    </source>
</reference>
<dbReference type="RefSeq" id="WP_169527985.1">
    <property type="nucleotide sequence ID" value="NZ_JAAMPU010000107.1"/>
</dbReference>
<evidence type="ECO:0000259" key="1">
    <source>
        <dbReference type="Pfam" id="PF00561"/>
    </source>
</evidence>
<dbReference type="Gene3D" id="3.40.50.1820">
    <property type="entry name" value="alpha/beta hydrolase"/>
    <property type="match status" value="1"/>
</dbReference>
<keyword evidence="3" id="KW-1185">Reference proteome</keyword>
<comment type="caution">
    <text evidence="2">The sequence shown here is derived from an EMBL/GenBank/DDBJ whole genome shotgun (WGS) entry which is preliminary data.</text>
</comment>
<keyword evidence="2" id="KW-0378">Hydrolase</keyword>
<evidence type="ECO:0000313" key="3">
    <source>
        <dbReference type="Proteomes" id="UP000712080"/>
    </source>
</evidence>
<feature type="domain" description="AB hydrolase-1" evidence="1">
    <location>
        <begin position="92"/>
        <end position="309"/>
    </location>
</feature>
<dbReference type="InterPro" id="IPR000073">
    <property type="entry name" value="AB_hydrolase_1"/>
</dbReference>
<evidence type="ECO:0000313" key="2">
    <source>
        <dbReference type="EMBL" id="NMH28879.1"/>
    </source>
</evidence>
<sequence length="326" mass="36796">MQHPGFSTNKPNFLNFLFALVSITLTGCSATKDSIDPEYRHAYLFHTKKEKQRYLKSYAATLDLFPVKPTEADVPTRFGTAHVLVMGDEKSPPLILLHGMDASSTMWYPNMEYWSHSFRVIAIDYIMDAGKSVLKNGPLRKQEIALFYSDVFDQLKIKKASVLGTSRGGWIACYLALKIPERVENLVLMSPAQVCGMVKPAIWPAIVFKMFPTRNSLKNTLAVFATHPEKIEQAYKDQFLFASQAGNSKAQITHMTPFSGSDLEKIKIPVLYMVGSRDVMNGKKAVRKAKKYFSNMTFVEIPDSGHFMSTDQPEEVNRVVSQFLSR</sequence>
<dbReference type="GO" id="GO:0016787">
    <property type="term" value="F:hydrolase activity"/>
    <property type="evidence" value="ECO:0007669"/>
    <property type="project" value="UniProtKB-KW"/>
</dbReference>
<protein>
    <submittedName>
        <fullName evidence="2">Alpha/beta hydrolase</fullName>
    </submittedName>
</protein>
<dbReference type="Pfam" id="PF00561">
    <property type="entry name" value="Abhydrolase_1"/>
    <property type="match status" value="1"/>
</dbReference>
<organism evidence="2 3">
    <name type="scientific">Flavobacterium silvaticum</name>
    <dbReference type="NCBI Taxonomy" id="1852020"/>
    <lineage>
        <taxon>Bacteria</taxon>
        <taxon>Pseudomonadati</taxon>
        <taxon>Bacteroidota</taxon>
        <taxon>Flavobacteriia</taxon>
        <taxon>Flavobacteriales</taxon>
        <taxon>Flavobacteriaceae</taxon>
        <taxon>Flavobacterium</taxon>
    </lineage>
</organism>
<dbReference type="AlphaFoldDB" id="A0A972FT42"/>
<dbReference type="InterPro" id="IPR029058">
    <property type="entry name" value="AB_hydrolase_fold"/>
</dbReference>
<proteinExistence type="predicted"/>
<dbReference type="Proteomes" id="UP000712080">
    <property type="component" value="Unassembled WGS sequence"/>
</dbReference>
<dbReference type="SUPFAM" id="SSF53474">
    <property type="entry name" value="alpha/beta-Hydrolases"/>
    <property type="match status" value="1"/>
</dbReference>
<gene>
    <name evidence="2" type="ORF">G6047_12615</name>
</gene>
<accession>A0A972FT42</accession>
<dbReference type="PANTHER" id="PTHR43798">
    <property type="entry name" value="MONOACYLGLYCEROL LIPASE"/>
    <property type="match status" value="1"/>
</dbReference>